<dbReference type="InterPro" id="IPR016024">
    <property type="entry name" value="ARM-type_fold"/>
</dbReference>
<dbReference type="RefSeq" id="XP_028542634.1">
    <property type="nucleotide sequence ID" value="XM_028686833.1"/>
</dbReference>
<organism evidence="3 4">
    <name type="scientific">Plasmodium gonderi</name>
    <dbReference type="NCBI Taxonomy" id="77519"/>
    <lineage>
        <taxon>Eukaryota</taxon>
        <taxon>Sar</taxon>
        <taxon>Alveolata</taxon>
        <taxon>Apicomplexa</taxon>
        <taxon>Aconoidasida</taxon>
        <taxon>Haemosporida</taxon>
        <taxon>Plasmodiidae</taxon>
        <taxon>Plasmodium</taxon>
        <taxon>Plasmodium (Plasmodium)</taxon>
    </lineage>
</organism>
<feature type="transmembrane region" description="Helical" evidence="2">
    <location>
        <begin position="931"/>
        <end position="949"/>
    </location>
</feature>
<protein>
    <submittedName>
        <fullName evidence="3">Uncharacterized protein</fullName>
    </submittedName>
</protein>
<comment type="caution">
    <text evidence="3">The sequence shown here is derived from an EMBL/GenBank/DDBJ whole genome shotgun (WGS) entry which is preliminary data.</text>
</comment>
<feature type="compositionally biased region" description="Basic and acidic residues" evidence="1">
    <location>
        <begin position="1098"/>
        <end position="1117"/>
    </location>
</feature>
<feature type="compositionally biased region" description="Basic and acidic residues" evidence="1">
    <location>
        <begin position="723"/>
        <end position="733"/>
    </location>
</feature>
<feature type="transmembrane region" description="Helical" evidence="2">
    <location>
        <begin position="303"/>
        <end position="321"/>
    </location>
</feature>
<gene>
    <name evidence="3" type="ORF">PGO_061900</name>
</gene>
<dbReference type="EMBL" id="BDQF01000007">
    <property type="protein sequence ID" value="GAW80045.1"/>
    <property type="molecule type" value="Genomic_DNA"/>
</dbReference>
<feature type="region of interest" description="Disordered" evidence="1">
    <location>
        <begin position="1086"/>
        <end position="1117"/>
    </location>
</feature>
<dbReference type="Gene3D" id="1.25.10.10">
    <property type="entry name" value="Leucine-rich Repeat Variant"/>
    <property type="match status" value="2"/>
</dbReference>
<evidence type="ECO:0000313" key="3">
    <source>
        <dbReference type="EMBL" id="GAW80045.1"/>
    </source>
</evidence>
<feature type="compositionally biased region" description="Polar residues" evidence="1">
    <location>
        <begin position="1087"/>
        <end position="1097"/>
    </location>
</feature>
<keyword evidence="2" id="KW-0812">Transmembrane</keyword>
<feature type="region of interest" description="Disordered" evidence="1">
    <location>
        <begin position="710"/>
        <end position="733"/>
    </location>
</feature>
<reference evidence="4" key="1">
    <citation type="submission" date="2017-04" db="EMBL/GenBank/DDBJ databases">
        <title>Plasmodium gonderi genome.</title>
        <authorList>
            <person name="Arisue N."/>
            <person name="Honma H."/>
            <person name="Kawai S."/>
            <person name="Tougan T."/>
            <person name="Tanabe K."/>
            <person name="Horii T."/>
        </authorList>
    </citation>
    <scope>NUCLEOTIDE SEQUENCE [LARGE SCALE GENOMIC DNA]</scope>
    <source>
        <strain evidence="4">ATCC 30045</strain>
    </source>
</reference>
<dbReference type="InterPro" id="IPR011989">
    <property type="entry name" value="ARM-like"/>
</dbReference>
<evidence type="ECO:0000256" key="1">
    <source>
        <dbReference type="SAM" id="MobiDB-lite"/>
    </source>
</evidence>
<name>A0A1Y1JFD4_PLAGO</name>
<dbReference type="SUPFAM" id="SSF48371">
    <property type="entry name" value="ARM repeat"/>
    <property type="match status" value="1"/>
</dbReference>
<dbReference type="OMA" id="NFFFYKK"/>
<sequence>MVNQKNGFFSKLTGLTSIVFNLNLENIHDEVDENLSALERAVLYGNSQKKCRKIIFVKNLINSLNNIDCDNFKKVIYPLIVKLSNDKEEIKNELCNQMGDLCAYLLQNNSGLEGCSDIINLLFPIIEKFIRNGLGDNSESVGSSSESGEMLANAIKALLILATHIKMKYRKKVIFPFILSLISSDKFKNLGFILLIKISYIFERDIAFRYLLPCIESFVRNKDEESKIFVSSYFYSICKIANEEDLPTIFFIFKLLCNDSNDIIKIISMYNCVHISSLYSKNLFLHFFVPLFNSFLKNSNLYIFYYALINLFFFVCLFEDIDIIHPFYIHKMIFFFNNIFSSHLFTLNYLNDTAKRQSNYFLLNNPRMDASPRDSLHTIGQKQPVGEAHTIDNTNEMNLMPSCHFTNRQCMNTSVKEISEKPHEFPSMNNISMEGVVVIDINQSNQKCQNNQEEQSAHEGNRKLQEKADILNNQEVDVKKDFLSSKEEKASDDICKVLHEQSSQEKEKKNALTRFLVKDEKNGLTYNIDMSITDGCTDKHKMKLELQDEKTFELEDSVNIRRLAYQPTLKSVQVNECKNYKREGDYMKEECEENDARVNGIHKMEEVKNGGNDDTMLQCEHSSLQEQPSMLQDIGWLFSPSSSCVASSALLESSDGISLHSSIPTSQPTSSFISSGSISIFVNNSLINDLIISNNHFSLSVRQFFQVHDGESTTEGDEASGEETTKNEKLDEHRCNHQDRVQKEKNLIKGMNCKVNNDPMVEDKNGEEVMWYESLHKGHNKNYKFVQITENDITFIDNIYNHDNTININQIKGWHYSDVELIKGSMIYGEVFMKKGNKYKGSGIKITTNGCSNKNVDKFCQNGQNKEKSPINIHCNQKEDDIYNIEAVNIETIKKRFLFDTPNNIIVSHNINAVYITALHLPTLILVLKKYFFRFFSHVFFFICTYPYYVIRKTIASLFYAILRNFLGSPQFLKINLEELNEDRDLIMTKFKRNEKNKLEENKPNHLSTSHFVNIEKSKRVHRNDTHRTELFEVTQNSHIDSYDHCDMKRIQSKHMVRNHSKEKKDEINNGNIIDAVGKSSAGCDINKNNTFSSPNKLTKEEQMKGHYSDHDEEKQKECGSGVYELNEELDPHIDKTSNQRSDEQLEERLCQDEVKMDRAEIMKRMQNEINANLLENDFFINEENENFFFYKKFLQKYEIVYIRCIDKFKKYYREDSPLFFFHFFISYFLKDSNVLVKKAILKNYDKIILFFPSPVQRILISYLSDVLDFKTLNYSLRKRVSKIVFRLLSSTDNTPVVRKVLFPLFLRLCKDDVSSIRVYTASYFYLFLEKGCPQIYNFFKGGGEILPIEEYKKDSILINGENYKLRSRYFTSGDEISIIKTVLITFAKSCHFYSRQIFIKMCDGIINMCPMNLFLLYFLKPFVNLSIDKIKVVRTTWDKCVFSQLRKKGHFLNSINIWGKRNEIYAQNGAKTVDKEYFITLNPIDSDELNKSFDLHDLND</sequence>
<keyword evidence="2" id="KW-0472">Membrane</keyword>
<evidence type="ECO:0000256" key="2">
    <source>
        <dbReference type="SAM" id="Phobius"/>
    </source>
</evidence>
<dbReference type="OrthoDB" id="371480at2759"/>
<keyword evidence="2" id="KW-1133">Transmembrane helix</keyword>
<feature type="compositionally biased region" description="Acidic residues" evidence="1">
    <location>
        <begin position="712"/>
        <end position="721"/>
    </location>
</feature>
<accession>A0A1Y1JFD4</accession>
<dbReference type="Proteomes" id="UP000195521">
    <property type="component" value="Unassembled WGS sequence"/>
</dbReference>
<dbReference type="GeneID" id="39746757"/>
<keyword evidence="4" id="KW-1185">Reference proteome</keyword>
<proteinExistence type="predicted"/>
<evidence type="ECO:0000313" key="4">
    <source>
        <dbReference type="Proteomes" id="UP000195521"/>
    </source>
</evidence>
<feature type="transmembrane region" description="Helical" evidence="2">
    <location>
        <begin position="278"/>
        <end position="296"/>
    </location>
</feature>